<dbReference type="EMBL" id="JACEIK010000455">
    <property type="protein sequence ID" value="MCD7457420.1"/>
    <property type="molecule type" value="Genomic_DNA"/>
</dbReference>
<evidence type="ECO:0000259" key="3">
    <source>
        <dbReference type="PROSITE" id="PS50192"/>
    </source>
</evidence>
<organism evidence="4 5">
    <name type="scientific">Datura stramonium</name>
    <name type="common">Jimsonweed</name>
    <name type="synonym">Common thornapple</name>
    <dbReference type="NCBI Taxonomy" id="4076"/>
    <lineage>
        <taxon>Eukaryota</taxon>
        <taxon>Viridiplantae</taxon>
        <taxon>Streptophyta</taxon>
        <taxon>Embryophyta</taxon>
        <taxon>Tracheophyta</taxon>
        <taxon>Spermatophyta</taxon>
        <taxon>Magnoliopsida</taxon>
        <taxon>eudicotyledons</taxon>
        <taxon>Gunneridae</taxon>
        <taxon>Pentapetalae</taxon>
        <taxon>asterids</taxon>
        <taxon>lamiids</taxon>
        <taxon>Solanales</taxon>
        <taxon>Solanaceae</taxon>
        <taxon>Solanoideae</taxon>
        <taxon>Datureae</taxon>
        <taxon>Datura</taxon>
    </lineage>
</organism>
<dbReference type="Gene3D" id="1.20.5.110">
    <property type="match status" value="1"/>
</dbReference>
<accession>A0ABS8SF33</accession>
<dbReference type="SMART" id="SM00397">
    <property type="entry name" value="t_SNARE"/>
    <property type="match status" value="1"/>
</dbReference>
<gene>
    <name evidence="4" type="ORF">HAX54_035043</name>
</gene>
<evidence type="ECO:0000256" key="2">
    <source>
        <dbReference type="SAM" id="Phobius"/>
    </source>
</evidence>
<dbReference type="InterPro" id="IPR000727">
    <property type="entry name" value="T_SNARE_dom"/>
</dbReference>
<keyword evidence="1" id="KW-0813">Transport</keyword>
<evidence type="ECO:0000256" key="1">
    <source>
        <dbReference type="ARBA" id="ARBA00022927"/>
    </source>
</evidence>
<dbReference type="PANTHER" id="PTHR19305:SF35">
    <property type="entry name" value="SYNTAXIN-72"/>
    <property type="match status" value="1"/>
</dbReference>
<comment type="caution">
    <text evidence="4">The sequence shown here is derived from an EMBL/GenBank/DDBJ whole genome shotgun (WGS) entry which is preliminary data.</text>
</comment>
<name>A0ABS8SF33_DATST</name>
<dbReference type="Proteomes" id="UP000823775">
    <property type="component" value="Unassembled WGS sequence"/>
</dbReference>
<keyword evidence="2" id="KW-0812">Transmembrane</keyword>
<evidence type="ECO:0000313" key="5">
    <source>
        <dbReference type="Proteomes" id="UP000823775"/>
    </source>
</evidence>
<keyword evidence="1" id="KW-0653">Protein transport</keyword>
<dbReference type="PANTHER" id="PTHR19305">
    <property type="entry name" value="SYNAPTOSOMAL ASSOCIATED PROTEIN"/>
    <property type="match status" value="1"/>
</dbReference>
<dbReference type="SUPFAM" id="SSF58038">
    <property type="entry name" value="SNARE fusion complex"/>
    <property type="match status" value="1"/>
</dbReference>
<dbReference type="Pfam" id="PF05739">
    <property type="entry name" value="SNARE"/>
    <property type="match status" value="1"/>
</dbReference>
<keyword evidence="5" id="KW-1185">Reference proteome</keyword>
<keyword evidence="2" id="KW-0472">Membrane</keyword>
<evidence type="ECO:0000313" key="4">
    <source>
        <dbReference type="EMBL" id="MCD7457420.1"/>
    </source>
</evidence>
<dbReference type="CDD" id="cd15841">
    <property type="entry name" value="SNARE_Qc"/>
    <property type="match status" value="1"/>
</dbReference>
<keyword evidence="2" id="KW-1133">Transmembrane helix</keyword>
<dbReference type="PROSITE" id="PS50192">
    <property type="entry name" value="T_SNARE"/>
    <property type="match status" value="1"/>
</dbReference>
<reference evidence="4 5" key="1">
    <citation type="journal article" date="2021" name="BMC Genomics">
        <title>Datura genome reveals duplications of psychoactive alkaloid biosynthetic genes and high mutation rate following tissue culture.</title>
        <authorList>
            <person name="Rajewski A."/>
            <person name="Carter-House D."/>
            <person name="Stajich J."/>
            <person name="Litt A."/>
        </authorList>
    </citation>
    <scope>NUCLEOTIDE SEQUENCE [LARGE SCALE GENOMIC DNA]</scope>
    <source>
        <strain evidence="4">AR-01</strain>
    </source>
</reference>
<feature type="transmembrane region" description="Helical" evidence="2">
    <location>
        <begin position="97"/>
        <end position="115"/>
    </location>
</feature>
<sequence length="176" mass="19959">MGSTDAAKKAEVLGLHHSAKNKNLTQRTVLMDEGLDIISEGLDTLKNLAHDMNEELDRQVPLIDEIDTKVDKATTDIKNNNVRLKENINKIRSTSSFFIDIILVCILLGIIAYLYKREIKRPDARTPSLAHVATRQPEPPEYRLIITIREESGHQKGTEVKYRELHLILIDPRGQA</sequence>
<proteinExistence type="predicted"/>
<feature type="domain" description="T-SNARE coiled-coil homology" evidence="3">
    <location>
        <begin position="32"/>
        <end position="87"/>
    </location>
</feature>
<protein>
    <recommendedName>
        <fullName evidence="3">t-SNARE coiled-coil homology domain-containing protein</fullName>
    </recommendedName>
</protein>